<dbReference type="OrthoDB" id="2506277at2759"/>
<evidence type="ECO:0000259" key="3">
    <source>
        <dbReference type="Pfam" id="PF20981"/>
    </source>
</evidence>
<evidence type="ECO:0000313" key="5">
    <source>
        <dbReference type="Proteomes" id="UP000001072"/>
    </source>
</evidence>
<evidence type="ECO:0000256" key="1">
    <source>
        <dbReference type="ARBA" id="ARBA00006281"/>
    </source>
</evidence>
<protein>
    <recommendedName>
        <fullName evidence="6">Protein AAR2 homolog</fullName>
    </recommendedName>
</protein>
<proteinExistence type="inferred from homology"/>
<dbReference type="VEuPathDB" id="FungiDB:MELLADRAFT_26419"/>
<sequence length="290" mass="33994">LSNIELQKFYNSAGFFILNDLPISTQFSIDGHTSITGPRFKGLKLLPPGFHLITYISEPRKKTQESLSQDHISQQIKHGLIRFFKPKEIIIRRYDENEERIQSIQDETISSIEYMKSLDSNLAPYPIERYSIWKSLTCFITIELVEEVFGIDERGDSILDSLMSNEEENLKPYPSHPRDLSASYPRHQHQLFSHQSSTHRPEDLSNQKFTNWPKINLKRSWPKDSIGEELSKWSQDKSYLFHQFILHQCQKDLNKFLGHIQLSYLTFLQVHSFQSLETYQTLLNLLTKSS</sequence>
<dbReference type="InParanoid" id="F4R7Q2"/>
<dbReference type="Proteomes" id="UP000001072">
    <property type="component" value="Unassembled WGS sequence"/>
</dbReference>
<dbReference type="InterPro" id="IPR007946">
    <property type="entry name" value="AAR2"/>
</dbReference>
<feature type="non-terminal residue" evidence="4">
    <location>
        <position position="290"/>
    </location>
</feature>
<evidence type="ECO:0000313" key="4">
    <source>
        <dbReference type="EMBL" id="EGG11744.1"/>
    </source>
</evidence>
<name>F4R7Q2_MELLP</name>
<dbReference type="PANTHER" id="PTHR12689">
    <property type="entry name" value="A1 CISTRON SPLICING FACTOR AAR2-RELATED"/>
    <property type="match status" value="1"/>
</dbReference>
<evidence type="ECO:0008006" key="6">
    <source>
        <dbReference type="Google" id="ProtNLM"/>
    </source>
</evidence>
<dbReference type="EMBL" id="GL883092">
    <property type="protein sequence ID" value="EGG11744.1"/>
    <property type="molecule type" value="Genomic_DNA"/>
</dbReference>
<keyword evidence="5" id="KW-1185">Reference proteome</keyword>
<dbReference type="InterPro" id="IPR033647">
    <property type="entry name" value="Aar2_N"/>
</dbReference>
<reference evidence="5" key="1">
    <citation type="journal article" date="2011" name="Proc. Natl. Acad. Sci. U.S.A.">
        <title>Obligate biotrophy features unraveled by the genomic analysis of rust fungi.</title>
        <authorList>
            <person name="Duplessis S."/>
            <person name="Cuomo C.A."/>
            <person name="Lin Y.-C."/>
            <person name="Aerts A."/>
            <person name="Tisserant E."/>
            <person name="Veneault-Fourrey C."/>
            <person name="Joly D.L."/>
            <person name="Hacquard S."/>
            <person name="Amselem J."/>
            <person name="Cantarel B.L."/>
            <person name="Chiu R."/>
            <person name="Coutinho P.M."/>
            <person name="Feau N."/>
            <person name="Field M."/>
            <person name="Frey P."/>
            <person name="Gelhaye E."/>
            <person name="Goldberg J."/>
            <person name="Grabherr M.G."/>
            <person name="Kodira C.D."/>
            <person name="Kohler A."/>
            <person name="Kuees U."/>
            <person name="Lindquist E.A."/>
            <person name="Lucas S.M."/>
            <person name="Mago R."/>
            <person name="Mauceli E."/>
            <person name="Morin E."/>
            <person name="Murat C."/>
            <person name="Pangilinan J.L."/>
            <person name="Park R."/>
            <person name="Pearson M."/>
            <person name="Quesneville H."/>
            <person name="Rouhier N."/>
            <person name="Sakthikumar S."/>
            <person name="Salamov A.A."/>
            <person name="Schmutz J."/>
            <person name="Selles B."/>
            <person name="Shapiro H."/>
            <person name="Tanguay P."/>
            <person name="Tuskan G.A."/>
            <person name="Henrissat B."/>
            <person name="Van de Peer Y."/>
            <person name="Rouze P."/>
            <person name="Ellis J.G."/>
            <person name="Dodds P.N."/>
            <person name="Schein J.E."/>
            <person name="Zhong S."/>
            <person name="Hamelin R.C."/>
            <person name="Grigoriev I.V."/>
            <person name="Szabo L.J."/>
            <person name="Martin F."/>
        </authorList>
    </citation>
    <scope>NUCLEOTIDE SEQUENCE [LARGE SCALE GENOMIC DNA]</scope>
    <source>
        <strain evidence="5">98AG31 / pathotype 3-4-7</strain>
    </source>
</reference>
<comment type="similarity">
    <text evidence="1">Belongs to the AAR2 family.</text>
</comment>
<dbReference type="GeneID" id="18926957"/>
<evidence type="ECO:0000259" key="2">
    <source>
        <dbReference type="Pfam" id="PF05282"/>
    </source>
</evidence>
<dbReference type="GO" id="GO:0000244">
    <property type="term" value="P:spliceosomal tri-snRNP complex assembly"/>
    <property type="evidence" value="ECO:0007669"/>
    <property type="project" value="TreeGrafter"/>
</dbReference>
<dbReference type="PANTHER" id="PTHR12689:SF4">
    <property type="entry name" value="PROTEIN AAR2 HOMOLOG"/>
    <property type="match status" value="1"/>
</dbReference>
<dbReference type="InterPro" id="IPR038514">
    <property type="entry name" value="AAR2_C_sf"/>
</dbReference>
<dbReference type="CDD" id="cd13778">
    <property type="entry name" value="Aar2_C"/>
    <property type="match status" value="1"/>
</dbReference>
<dbReference type="InterPro" id="IPR033648">
    <property type="entry name" value="AAR2_C"/>
</dbReference>
<dbReference type="Gene3D" id="2.60.34.20">
    <property type="match status" value="1"/>
</dbReference>
<dbReference type="CDD" id="cd13777">
    <property type="entry name" value="Aar2_N"/>
    <property type="match status" value="1"/>
</dbReference>
<dbReference type="Pfam" id="PF05282">
    <property type="entry name" value="AAR2"/>
    <property type="match status" value="1"/>
</dbReference>
<dbReference type="HOGENOM" id="CLU_036039_0_0_1"/>
<dbReference type="KEGG" id="mlr:MELLADRAFT_26419"/>
<organism evidence="5">
    <name type="scientific">Melampsora larici-populina (strain 98AG31 / pathotype 3-4-7)</name>
    <name type="common">Poplar leaf rust fungus</name>
    <dbReference type="NCBI Taxonomy" id="747676"/>
    <lineage>
        <taxon>Eukaryota</taxon>
        <taxon>Fungi</taxon>
        <taxon>Dikarya</taxon>
        <taxon>Basidiomycota</taxon>
        <taxon>Pucciniomycotina</taxon>
        <taxon>Pucciniomycetes</taxon>
        <taxon>Pucciniales</taxon>
        <taxon>Melampsoraceae</taxon>
        <taxon>Melampsora</taxon>
    </lineage>
</organism>
<dbReference type="InterPro" id="IPR038516">
    <property type="entry name" value="AAR2_N_sf"/>
</dbReference>
<dbReference type="STRING" id="747676.F4R7Q2"/>
<feature type="domain" description="AAR2 N-terminal" evidence="3">
    <location>
        <begin position="14"/>
        <end position="149"/>
    </location>
</feature>
<dbReference type="Gene3D" id="1.25.40.550">
    <property type="entry name" value="Aar2, C-terminal domain-like"/>
    <property type="match status" value="1"/>
</dbReference>
<dbReference type="eggNOG" id="KOG3937">
    <property type="taxonomic scope" value="Eukaryota"/>
</dbReference>
<dbReference type="AlphaFoldDB" id="F4R7Q2"/>
<dbReference type="Pfam" id="PF20981">
    <property type="entry name" value="AAR2_1st"/>
    <property type="match status" value="1"/>
</dbReference>
<dbReference type="RefSeq" id="XP_007405379.1">
    <property type="nucleotide sequence ID" value="XM_007405317.1"/>
</dbReference>
<accession>F4R7Q2</accession>
<gene>
    <name evidence="4" type="ORF">MELLADRAFT_26419</name>
</gene>
<feature type="domain" description="AAR2 C-terminal" evidence="2">
    <location>
        <begin position="214"/>
        <end position="289"/>
    </location>
</feature>
<feature type="non-terminal residue" evidence="4">
    <location>
        <position position="1"/>
    </location>
</feature>